<dbReference type="SUPFAM" id="SSF111352">
    <property type="entry name" value="Ammonium transporter"/>
    <property type="match status" value="1"/>
</dbReference>
<dbReference type="GO" id="GO:0097272">
    <property type="term" value="P:ammonium homeostasis"/>
    <property type="evidence" value="ECO:0007669"/>
    <property type="project" value="TreeGrafter"/>
</dbReference>
<reference evidence="10" key="1">
    <citation type="submission" date="2015-11" db="EMBL/GenBank/DDBJ databases">
        <title>De novo transcriptome assembly of four potential Pierce s Disease insect vectors from Arizona vineyards.</title>
        <authorList>
            <person name="Tassone E.E."/>
        </authorList>
    </citation>
    <scope>NUCLEOTIDE SEQUENCE</scope>
</reference>
<feature type="transmembrane region" description="Helical" evidence="8">
    <location>
        <begin position="49"/>
        <end position="72"/>
    </location>
</feature>
<feature type="non-terminal residue" evidence="10">
    <location>
        <position position="275"/>
    </location>
</feature>
<feature type="transmembrane region" description="Helical" evidence="8">
    <location>
        <begin position="126"/>
        <end position="146"/>
    </location>
</feature>
<feature type="transmembrane region" description="Helical" evidence="8">
    <location>
        <begin position="234"/>
        <end position="254"/>
    </location>
</feature>
<dbReference type="EMBL" id="GECU01037605">
    <property type="protein sequence ID" value="JAS70101.1"/>
    <property type="molecule type" value="Transcribed_RNA"/>
</dbReference>
<gene>
    <name evidence="10" type="ORF">g.55856</name>
</gene>
<evidence type="ECO:0000313" key="10">
    <source>
        <dbReference type="EMBL" id="JAS70101.1"/>
    </source>
</evidence>
<dbReference type="GO" id="GO:0008519">
    <property type="term" value="F:ammonium channel activity"/>
    <property type="evidence" value="ECO:0007669"/>
    <property type="project" value="InterPro"/>
</dbReference>
<dbReference type="PANTHER" id="PTHR11730">
    <property type="entry name" value="AMMONIUM TRANSPORTER"/>
    <property type="match status" value="1"/>
</dbReference>
<name>A0A1B6H5Y1_9HEMI</name>
<keyword evidence="6 8" id="KW-0472">Membrane</keyword>
<evidence type="ECO:0000256" key="5">
    <source>
        <dbReference type="ARBA" id="ARBA00022989"/>
    </source>
</evidence>
<dbReference type="PANTHER" id="PTHR11730:SF6">
    <property type="entry name" value="AMMONIUM TRANSPORTER"/>
    <property type="match status" value="1"/>
</dbReference>
<evidence type="ECO:0000256" key="2">
    <source>
        <dbReference type="ARBA" id="ARBA00005887"/>
    </source>
</evidence>
<feature type="domain" description="Ammonium transporter AmtB-like" evidence="9">
    <location>
        <begin position="49"/>
        <end position="272"/>
    </location>
</feature>
<comment type="similarity">
    <text evidence="2">Belongs to the ammonia transporter channel (TC 1.A.11.2) family.</text>
</comment>
<feature type="transmembrane region" description="Helical" evidence="8">
    <location>
        <begin position="84"/>
        <end position="106"/>
    </location>
</feature>
<sequence length="275" mass="29668">ESMVASKRRATMDSGNVSFTDIALKATILNFELLEKEVKHLKSDMDDMFLVFCAIITSFMQVGFASLEAGFVNSKNVTNIILKNVLDTFICAIFYWLIGFSLAYSQGNKFLGYSGWAGTDIPYDKYSFWVFEFVFASTASTILSGAVAERCSFITYMAYSSIISGVVYPIASHWAWASQGWLSRDLHYQDMAGCGVVHALGGSCAFVAAVFLGPRIGRFQDGRPVDKPGHSMSMVGVGGLILISGFLGFNAGALGRVSGQGPALGRVIQNTVLGG</sequence>
<dbReference type="InterPro" id="IPR024041">
    <property type="entry name" value="NH4_transpt_AmtB-like_dom"/>
</dbReference>
<dbReference type="Gene3D" id="1.10.3430.10">
    <property type="entry name" value="Ammonium transporter AmtB like domains"/>
    <property type="match status" value="1"/>
</dbReference>
<protein>
    <recommendedName>
        <fullName evidence="9">Ammonium transporter AmtB-like domain-containing protein</fullName>
    </recommendedName>
</protein>
<keyword evidence="7" id="KW-0924">Ammonia transport</keyword>
<dbReference type="GO" id="GO:0005886">
    <property type="term" value="C:plasma membrane"/>
    <property type="evidence" value="ECO:0007669"/>
    <property type="project" value="TreeGrafter"/>
</dbReference>
<proteinExistence type="inferred from homology"/>
<keyword evidence="4 8" id="KW-0812">Transmembrane</keyword>
<evidence type="ECO:0000256" key="3">
    <source>
        <dbReference type="ARBA" id="ARBA00022448"/>
    </source>
</evidence>
<comment type="subcellular location">
    <subcellularLocation>
        <location evidence="1">Membrane</location>
        <topology evidence="1">Multi-pass membrane protein</topology>
    </subcellularLocation>
</comment>
<evidence type="ECO:0000256" key="8">
    <source>
        <dbReference type="SAM" id="Phobius"/>
    </source>
</evidence>
<evidence type="ECO:0000256" key="7">
    <source>
        <dbReference type="ARBA" id="ARBA00023177"/>
    </source>
</evidence>
<accession>A0A1B6H5Y1</accession>
<organism evidence="10">
    <name type="scientific">Homalodisca liturata</name>
    <dbReference type="NCBI Taxonomy" id="320908"/>
    <lineage>
        <taxon>Eukaryota</taxon>
        <taxon>Metazoa</taxon>
        <taxon>Ecdysozoa</taxon>
        <taxon>Arthropoda</taxon>
        <taxon>Hexapoda</taxon>
        <taxon>Insecta</taxon>
        <taxon>Pterygota</taxon>
        <taxon>Neoptera</taxon>
        <taxon>Paraneoptera</taxon>
        <taxon>Hemiptera</taxon>
        <taxon>Auchenorrhyncha</taxon>
        <taxon>Membracoidea</taxon>
        <taxon>Cicadellidae</taxon>
        <taxon>Cicadellinae</taxon>
        <taxon>Proconiini</taxon>
        <taxon>Homalodisca</taxon>
    </lineage>
</organism>
<dbReference type="Pfam" id="PF00909">
    <property type="entry name" value="Ammonium_transp"/>
    <property type="match status" value="1"/>
</dbReference>
<evidence type="ECO:0000256" key="4">
    <source>
        <dbReference type="ARBA" id="ARBA00022692"/>
    </source>
</evidence>
<keyword evidence="3" id="KW-0813">Transport</keyword>
<dbReference type="AlphaFoldDB" id="A0A1B6H5Y1"/>
<dbReference type="InterPro" id="IPR029020">
    <property type="entry name" value="Ammonium/urea_transptr"/>
</dbReference>
<evidence type="ECO:0000256" key="1">
    <source>
        <dbReference type="ARBA" id="ARBA00004141"/>
    </source>
</evidence>
<feature type="transmembrane region" description="Helical" evidence="8">
    <location>
        <begin position="196"/>
        <end position="213"/>
    </location>
</feature>
<feature type="transmembrane region" description="Helical" evidence="8">
    <location>
        <begin position="153"/>
        <end position="176"/>
    </location>
</feature>
<keyword evidence="5 8" id="KW-1133">Transmembrane helix</keyword>
<feature type="non-terminal residue" evidence="10">
    <location>
        <position position="1"/>
    </location>
</feature>
<evidence type="ECO:0000256" key="6">
    <source>
        <dbReference type="ARBA" id="ARBA00023136"/>
    </source>
</evidence>
<evidence type="ECO:0000259" key="9">
    <source>
        <dbReference type="Pfam" id="PF00909"/>
    </source>
</evidence>